<dbReference type="EC" id="4.1.2.14" evidence="6"/>
<dbReference type="RefSeq" id="WP_265266818.1">
    <property type="nucleotide sequence ID" value="NZ_JAIHOM010000197.1"/>
</dbReference>
<dbReference type="PANTHER" id="PTHR30246">
    <property type="entry name" value="2-KETO-3-DEOXY-6-PHOSPHOGLUCONATE ALDOLASE"/>
    <property type="match status" value="1"/>
</dbReference>
<proteinExistence type="inferred from homology"/>
<sequence length="219" mass="24001">MFTESWLQALQQYRVVAVLRSPSLELGVHLAEIAIAAGMGMIEITWNSDQPSLLVQHIRATFPHCWVGAGTLLTESHWEEAIASGIQFGFSPHFNPRFLQQAKRLDLPYIPGALTPSEIVAAWQAGSPCVKVFPIGAMGGVSYLRAIRPPLPDIPLIPTGGVTLDNALSFIEAGAIAVGLSGQLFPPDLINAQAWNSLQQRLQLFQTRLMLHSFPSRRR</sequence>
<keyword evidence="4 6" id="KW-0456">Lyase</keyword>
<gene>
    <name evidence="6" type="ORF">K4A83_21815</name>
</gene>
<dbReference type="Pfam" id="PF01081">
    <property type="entry name" value="Aldolase"/>
    <property type="match status" value="1"/>
</dbReference>
<dbReference type="Gene3D" id="3.20.20.70">
    <property type="entry name" value="Aldolase class I"/>
    <property type="match status" value="1"/>
</dbReference>
<dbReference type="InterPro" id="IPR013785">
    <property type="entry name" value="Aldolase_TIM"/>
</dbReference>
<evidence type="ECO:0000256" key="1">
    <source>
        <dbReference type="ARBA" id="ARBA00004761"/>
    </source>
</evidence>
<organism evidence="6 7">
    <name type="scientific">Spirulina subsalsa FACHB-351</name>
    <dbReference type="NCBI Taxonomy" id="234711"/>
    <lineage>
        <taxon>Bacteria</taxon>
        <taxon>Bacillati</taxon>
        <taxon>Cyanobacteriota</taxon>
        <taxon>Cyanophyceae</taxon>
        <taxon>Spirulinales</taxon>
        <taxon>Spirulinaceae</taxon>
        <taxon>Spirulina</taxon>
    </lineage>
</organism>
<evidence type="ECO:0000256" key="5">
    <source>
        <dbReference type="ARBA" id="ARBA00023277"/>
    </source>
</evidence>
<evidence type="ECO:0000256" key="3">
    <source>
        <dbReference type="ARBA" id="ARBA00011233"/>
    </source>
</evidence>
<dbReference type="GO" id="GO:0008700">
    <property type="term" value="F:(R,S)-4-hydroxy-2-oxoglutarate aldolase activity"/>
    <property type="evidence" value="ECO:0007669"/>
    <property type="project" value="UniProtKB-EC"/>
</dbReference>
<dbReference type="SUPFAM" id="SSF51569">
    <property type="entry name" value="Aldolase"/>
    <property type="match status" value="1"/>
</dbReference>
<name>A0ABT3LCM2_9CYAN</name>
<dbReference type="EC" id="4.1.3.16" evidence="6"/>
<evidence type="ECO:0000256" key="4">
    <source>
        <dbReference type="ARBA" id="ARBA00023239"/>
    </source>
</evidence>
<protein>
    <submittedName>
        <fullName evidence="6">Bifunctional 4-hydroxy-2-oxoglutarate aldolase/2-dehydro-3-deoxy-phosphogluconate aldolase</fullName>
        <ecNumber evidence="6">4.1.2.14</ecNumber>
        <ecNumber evidence="6">4.1.3.16</ecNumber>
    </submittedName>
</protein>
<evidence type="ECO:0000313" key="7">
    <source>
        <dbReference type="Proteomes" id="UP001526426"/>
    </source>
</evidence>
<keyword evidence="5" id="KW-0119">Carbohydrate metabolism</keyword>
<dbReference type="NCBIfam" id="NF005673">
    <property type="entry name" value="PRK07455.1"/>
    <property type="match status" value="1"/>
</dbReference>
<comment type="pathway">
    <text evidence="1">Carbohydrate acid metabolism.</text>
</comment>
<comment type="similarity">
    <text evidence="2">Belongs to the KHG/KDPG aldolase family.</text>
</comment>
<evidence type="ECO:0000313" key="6">
    <source>
        <dbReference type="EMBL" id="MCW6038877.1"/>
    </source>
</evidence>
<dbReference type="InterPro" id="IPR000887">
    <property type="entry name" value="Aldlse_KDPG_KHG"/>
</dbReference>
<comment type="subunit">
    <text evidence="3">Homotrimer.</text>
</comment>
<accession>A0ABT3LCM2</accession>
<dbReference type="CDD" id="cd00452">
    <property type="entry name" value="KDPG_aldolase"/>
    <property type="match status" value="1"/>
</dbReference>
<dbReference type="GO" id="GO:0008675">
    <property type="term" value="F:2-dehydro-3-deoxy-phosphogluconate aldolase activity"/>
    <property type="evidence" value="ECO:0007669"/>
    <property type="project" value="UniProtKB-EC"/>
</dbReference>
<dbReference type="PANTHER" id="PTHR30246:SF1">
    <property type="entry name" value="2-DEHYDRO-3-DEOXY-6-PHOSPHOGALACTONATE ALDOLASE-RELATED"/>
    <property type="match status" value="1"/>
</dbReference>
<dbReference type="Proteomes" id="UP001526426">
    <property type="component" value="Unassembled WGS sequence"/>
</dbReference>
<keyword evidence="7" id="KW-1185">Reference proteome</keyword>
<dbReference type="NCBIfam" id="TIGR01182">
    <property type="entry name" value="eda"/>
    <property type="match status" value="1"/>
</dbReference>
<reference evidence="6 7" key="1">
    <citation type="submission" date="2021-08" db="EMBL/GenBank/DDBJ databases">
        <title>Draft genome sequence of Spirulina subsalsa with high tolerance to salinity and hype-accumulation of phycocyanin.</title>
        <authorList>
            <person name="Pei H."/>
            <person name="Jiang L."/>
        </authorList>
    </citation>
    <scope>NUCLEOTIDE SEQUENCE [LARGE SCALE GENOMIC DNA]</scope>
    <source>
        <strain evidence="6 7">FACHB-351</strain>
    </source>
</reference>
<comment type="caution">
    <text evidence="6">The sequence shown here is derived from an EMBL/GenBank/DDBJ whole genome shotgun (WGS) entry which is preliminary data.</text>
</comment>
<evidence type="ECO:0000256" key="2">
    <source>
        <dbReference type="ARBA" id="ARBA00006906"/>
    </source>
</evidence>
<dbReference type="EMBL" id="JAIHOM010000197">
    <property type="protein sequence ID" value="MCW6038877.1"/>
    <property type="molecule type" value="Genomic_DNA"/>
</dbReference>